<dbReference type="EMBL" id="MLCF01000152">
    <property type="protein sequence ID" value="OIV35447.1"/>
    <property type="molecule type" value="Genomic_DNA"/>
</dbReference>
<accession>A0A1J7B9U1</accession>
<dbReference type="RefSeq" id="WP_071658595.1">
    <property type="nucleotide sequence ID" value="NZ_MLCF01000152.1"/>
</dbReference>
<evidence type="ECO:0000313" key="2">
    <source>
        <dbReference type="EMBL" id="OIV35447.1"/>
    </source>
</evidence>
<keyword evidence="1" id="KW-0812">Transmembrane</keyword>
<proteinExistence type="predicted"/>
<keyword evidence="3" id="KW-1185">Reference proteome</keyword>
<protein>
    <submittedName>
        <fullName evidence="2">Uncharacterized protein</fullName>
    </submittedName>
</protein>
<reference evidence="2 3" key="1">
    <citation type="submission" date="2016-10" db="EMBL/GenBank/DDBJ databases">
        <title>Genome sequence of Streptomyces gilvigriseus MUSC 26.</title>
        <authorList>
            <person name="Lee L.-H."/>
            <person name="Ser H.-L."/>
        </authorList>
    </citation>
    <scope>NUCLEOTIDE SEQUENCE [LARGE SCALE GENOMIC DNA]</scope>
    <source>
        <strain evidence="2 3">MUSC 26</strain>
    </source>
</reference>
<keyword evidence="1" id="KW-0472">Membrane</keyword>
<evidence type="ECO:0000313" key="3">
    <source>
        <dbReference type="Proteomes" id="UP000243342"/>
    </source>
</evidence>
<evidence type="ECO:0000256" key="1">
    <source>
        <dbReference type="SAM" id="Phobius"/>
    </source>
</evidence>
<organism evidence="2 3">
    <name type="scientific">Mangrovactinospora gilvigrisea</name>
    <dbReference type="NCBI Taxonomy" id="1428644"/>
    <lineage>
        <taxon>Bacteria</taxon>
        <taxon>Bacillati</taxon>
        <taxon>Actinomycetota</taxon>
        <taxon>Actinomycetes</taxon>
        <taxon>Kitasatosporales</taxon>
        <taxon>Streptomycetaceae</taxon>
        <taxon>Mangrovactinospora</taxon>
    </lineage>
</organism>
<dbReference type="Proteomes" id="UP000243342">
    <property type="component" value="Unassembled WGS sequence"/>
</dbReference>
<dbReference type="STRING" id="1428644.BIV57_21510"/>
<keyword evidence="1" id="KW-1133">Transmembrane helix</keyword>
<comment type="caution">
    <text evidence="2">The sequence shown here is derived from an EMBL/GenBank/DDBJ whole genome shotgun (WGS) entry which is preliminary data.</text>
</comment>
<feature type="transmembrane region" description="Helical" evidence="1">
    <location>
        <begin position="54"/>
        <end position="76"/>
    </location>
</feature>
<sequence length="86" mass="9020">MTRTTTRSKGRLHGAQAPAELVPAVLLWHTVKARSRRVRSAARRREAGAISTELALVVIALVALAGIVLAAITALGKRTAAKVTGL</sequence>
<dbReference type="AlphaFoldDB" id="A0A1J7B9U1"/>
<gene>
    <name evidence="2" type="ORF">BIV57_21510</name>
</gene>
<name>A0A1J7B9U1_9ACTN</name>